<dbReference type="SMART" id="SM00176">
    <property type="entry name" value="RAN"/>
    <property type="match status" value="1"/>
</dbReference>
<evidence type="ECO:0000313" key="4">
    <source>
        <dbReference type="Proteomes" id="UP000639338"/>
    </source>
</evidence>
<gene>
    <name evidence="3" type="ORF">HCN44_006254</name>
</gene>
<organism evidence="3 4">
    <name type="scientific">Aphidius gifuensis</name>
    <name type="common">Parasitoid wasp</name>
    <dbReference type="NCBI Taxonomy" id="684658"/>
    <lineage>
        <taxon>Eukaryota</taxon>
        <taxon>Metazoa</taxon>
        <taxon>Ecdysozoa</taxon>
        <taxon>Arthropoda</taxon>
        <taxon>Hexapoda</taxon>
        <taxon>Insecta</taxon>
        <taxon>Pterygota</taxon>
        <taxon>Neoptera</taxon>
        <taxon>Endopterygota</taxon>
        <taxon>Hymenoptera</taxon>
        <taxon>Apocrita</taxon>
        <taxon>Ichneumonoidea</taxon>
        <taxon>Braconidae</taxon>
        <taxon>Aphidiinae</taxon>
        <taxon>Aphidius</taxon>
    </lineage>
</organism>
<dbReference type="PRINTS" id="PR00449">
    <property type="entry name" value="RASTRNSFRMNG"/>
</dbReference>
<dbReference type="AlphaFoldDB" id="A0A835CQS4"/>
<accession>A0A835CQS4</accession>
<dbReference type="SMART" id="SM00174">
    <property type="entry name" value="RHO"/>
    <property type="match status" value="1"/>
</dbReference>
<dbReference type="InterPro" id="IPR001806">
    <property type="entry name" value="Small_GTPase"/>
</dbReference>
<dbReference type="InterPro" id="IPR027417">
    <property type="entry name" value="P-loop_NTPase"/>
</dbReference>
<dbReference type="GO" id="GO:0005525">
    <property type="term" value="F:GTP binding"/>
    <property type="evidence" value="ECO:0007669"/>
    <property type="project" value="InterPro"/>
</dbReference>
<dbReference type="SMART" id="SM00173">
    <property type="entry name" value="RAS"/>
    <property type="match status" value="1"/>
</dbReference>
<comment type="caution">
    <text evidence="3">The sequence shown here is derived from an EMBL/GenBank/DDBJ whole genome shotgun (WGS) entry which is preliminary data.</text>
</comment>
<dbReference type="FunFam" id="3.40.50.300:FF:000808">
    <property type="entry name" value="Small GTP-binding protein, putative"/>
    <property type="match status" value="1"/>
</dbReference>
<dbReference type="PANTHER" id="PTHR47978">
    <property type="match status" value="1"/>
</dbReference>
<protein>
    <submittedName>
        <fullName evidence="3">Uncharacterized protein</fullName>
    </submittedName>
</protein>
<name>A0A835CQS4_APHGI</name>
<dbReference type="Gene3D" id="3.40.50.300">
    <property type="entry name" value="P-loop containing nucleotide triphosphate hydrolases"/>
    <property type="match status" value="1"/>
</dbReference>
<dbReference type="NCBIfam" id="TIGR00231">
    <property type="entry name" value="small_GTP"/>
    <property type="match status" value="1"/>
</dbReference>
<reference evidence="3 4" key="1">
    <citation type="submission" date="2020-08" db="EMBL/GenBank/DDBJ databases">
        <title>Aphidius gifuensis genome sequencing and assembly.</title>
        <authorList>
            <person name="Du Z."/>
        </authorList>
    </citation>
    <scope>NUCLEOTIDE SEQUENCE [LARGE SCALE GENOMIC DNA]</scope>
    <source>
        <strain evidence="3">YNYX2018</strain>
        <tissue evidence="3">Adults</tissue>
    </source>
</reference>
<dbReference type="PROSITE" id="PS51421">
    <property type="entry name" value="RAS"/>
    <property type="match status" value="1"/>
</dbReference>
<dbReference type="Pfam" id="PF00071">
    <property type="entry name" value="Ras"/>
    <property type="match status" value="1"/>
</dbReference>
<dbReference type="PROSITE" id="PS51420">
    <property type="entry name" value="RHO"/>
    <property type="match status" value="1"/>
</dbReference>
<proteinExistence type="inferred from homology"/>
<evidence type="ECO:0000313" key="3">
    <source>
        <dbReference type="EMBL" id="KAF7993194.1"/>
    </source>
</evidence>
<comment type="similarity">
    <text evidence="1">Belongs to the small GTPase superfamily. Rab family.</text>
</comment>
<dbReference type="InterPro" id="IPR005225">
    <property type="entry name" value="Small_GTP-bd"/>
</dbReference>
<evidence type="ECO:0000256" key="1">
    <source>
        <dbReference type="ARBA" id="ARBA00006270"/>
    </source>
</evidence>
<evidence type="ECO:0000256" key="2">
    <source>
        <dbReference type="ARBA" id="ARBA00022741"/>
    </source>
</evidence>
<dbReference type="SMART" id="SM00175">
    <property type="entry name" value="RAB"/>
    <property type="match status" value="1"/>
</dbReference>
<keyword evidence="4" id="KW-1185">Reference proteome</keyword>
<dbReference type="GO" id="GO:0003924">
    <property type="term" value="F:GTPase activity"/>
    <property type="evidence" value="ECO:0007669"/>
    <property type="project" value="InterPro"/>
</dbReference>
<keyword evidence="2" id="KW-0547">Nucleotide-binding</keyword>
<dbReference type="SUPFAM" id="SSF52540">
    <property type="entry name" value="P-loop containing nucleoside triphosphate hydrolases"/>
    <property type="match status" value="1"/>
</dbReference>
<dbReference type="Proteomes" id="UP000639338">
    <property type="component" value="Unassembled WGS sequence"/>
</dbReference>
<sequence>MKIVEGKVVVLGSQGVGKTSMITRYTGQLLDQQLSPTIGASFFTCKVNLDNTLVKIQVWDTAGQERFASMAPMYYRGANAAFLVFDLTQYKSFVAIKSWVNELKSKIEEPMVLIVVGNKCDLVNERKVDSEEGRLYAMRIGASYHETSALYDEGIEQVFVDVARGLLRLDNGERDSTNIRITEVSFNGDDCLTPSSEEVLTNMSIAHGIHEKPSCC</sequence>
<dbReference type="EMBL" id="JACMRX010000003">
    <property type="protein sequence ID" value="KAF7993194.1"/>
    <property type="molecule type" value="Genomic_DNA"/>
</dbReference>
<dbReference type="PROSITE" id="PS51419">
    <property type="entry name" value="RAB"/>
    <property type="match status" value="1"/>
</dbReference>
<dbReference type="CDD" id="cd00154">
    <property type="entry name" value="Rab"/>
    <property type="match status" value="1"/>
</dbReference>
<dbReference type="OrthoDB" id="63533at2759"/>